<dbReference type="PANTHER" id="PTHR22603">
    <property type="entry name" value="CHOLINE/ETHANOALAMINE KINASE"/>
    <property type="match status" value="1"/>
</dbReference>
<evidence type="ECO:0000313" key="6">
    <source>
        <dbReference type="WBParaSite" id="GPUH_0001731401-mRNA-1"/>
    </source>
</evidence>
<dbReference type="GO" id="GO:0006646">
    <property type="term" value="P:phosphatidylethanolamine biosynthetic process"/>
    <property type="evidence" value="ECO:0007669"/>
    <property type="project" value="TreeGrafter"/>
</dbReference>
<evidence type="ECO:0000256" key="1">
    <source>
        <dbReference type="ARBA" id="ARBA00023209"/>
    </source>
</evidence>
<proteinExistence type="inferred from homology"/>
<dbReference type="GO" id="GO:0004305">
    <property type="term" value="F:ethanolamine kinase activity"/>
    <property type="evidence" value="ECO:0007669"/>
    <property type="project" value="TreeGrafter"/>
</dbReference>
<comment type="similarity">
    <text evidence="3">Belongs to the choline/ethanolamine kinase family.</text>
</comment>
<dbReference type="AlphaFoldDB" id="A0A183E8K1"/>
<dbReference type="InterPro" id="IPR011009">
    <property type="entry name" value="Kinase-like_dom_sf"/>
</dbReference>
<dbReference type="Gene3D" id="3.30.200.20">
    <property type="entry name" value="Phosphorylase Kinase, domain 1"/>
    <property type="match status" value="1"/>
</dbReference>
<sequence length="358" mass="40152">MGDVLHEDDSLRAIFSREPWDALFQAKLGQLCAAYLDGAWAQVDCASIQVTAATGGANNLIFVVKLPEGTSTEYGEPHAAILRIYRNLGENRELPEGLITAVLAERGLGPALHGAFPGGRFEQYIPSRILTNEQYCKPCVAREVGCILARIHSLDMPVNKQLRLVHFLDEMLGRLKRAARWSRGHPMRTTLARVNKKLCPDEITIDLLAEELEICKKCLARSGSPIVFSNNDLHEGNLLLRDGFEITDQGIAGSSDDSPLVLIDYEYACYYYRGFDLCHYCVECCQNNEGREWPYYQIKQEQWPSEEVQREYIGSYLDEAVKVKHLCSCIRGAPHEVVELYLEVCSSGKGPNIAVPRI</sequence>
<dbReference type="WBParaSite" id="GPUH_0001731401-mRNA-1">
    <property type="protein sequence ID" value="GPUH_0001731401-mRNA-1"/>
    <property type="gene ID" value="GPUH_0001731401"/>
</dbReference>
<keyword evidence="2" id="KW-1208">Phospholipid metabolism</keyword>
<dbReference type="OrthoDB" id="3649325at2759"/>
<evidence type="ECO:0000256" key="2">
    <source>
        <dbReference type="ARBA" id="ARBA00023264"/>
    </source>
</evidence>
<dbReference type="Proteomes" id="UP000271098">
    <property type="component" value="Unassembled WGS sequence"/>
</dbReference>
<dbReference type="PANTHER" id="PTHR22603:SF93">
    <property type="entry name" value="RE24176P"/>
    <property type="match status" value="1"/>
</dbReference>
<dbReference type="GO" id="GO:0005737">
    <property type="term" value="C:cytoplasm"/>
    <property type="evidence" value="ECO:0007669"/>
    <property type="project" value="TreeGrafter"/>
</dbReference>
<gene>
    <name evidence="4" type="ORF">GPUH_LOCUS17292</name>
</gene>
<accession>A0A183E8K1</accession>
<dbReference type="EMBL" id="UYRT01084975">
    <property type="protein sequence ID" value="VDN29524.1"/>
    <property type="molecule type" value="Genomic_DNA"/>
</dbReference>
<dbReference type="Pfam" id="PF01633">
    <property type="entry name" value="Choline_kinase"/>
    <property type="match status" value="1"/>
</dbReference>
<evidence type="ECO:0000313" key="5">
    <source>
        <dbReference type="Proteomes" id="UP000271098"/>
    </source>
</evidence>
<evidence type="ECO:0000313" key="4">
    <source>
        <dbReference type="EMBL" id="VDN29524.1"/>
    </source>
</evidence>
<name>A0A183E8K1_9BILA</name>
<keyword evidence="1" id="KW-0443">Lipid metabolism</keyword>
<reference evidence="4 5" key="2">
    <citation type="submission" date="2018-11" db="EMBL/GenBank/DDBJ databases">
        <authorList>
            <consortium name="Pathogen Informatics"/>
        </authorList>
    </citation>
    <scope>NUCLEOTIDE SEQUENCE [LARGE SCALE GENOMIC DNA]</scope>
</reference>
<keyword evidence="5" id="KW-1185">Reference proteome</keyword>
<dbReference type="SUPFAM" id="SSF56112">
    <property type="entry name" value="Protein kinase-like (PK-like)"/>
    <property type="match status" value="1"/>
</dbReference>
<organism evidence="6">
    <name type="scientific">Gongylonema pulchrum</name>
    <dbReference type="NCBI Taxonomy" id="637853"/>
    <lineage>
        <taxon>Eukaryota</taxon>
        <taxon>Metazoa</taxon>
        <taxon>Ecdysozoa</taxon>
        <taxon>Nematoda</taxon>
        <taxon>Chromadorea</taxon>
        <taxon>Rhabditida</taxon>
        <taxon>Spirurina</taxon>
        <taxon>Spiruromorpha</taxon>
        <taxon>Spiruroidea</taxon>
        <taxon>Gongylonematidae</taxon>
        <taxon>Gongylonema</taxon>
    </lineage>
</organism>
<reference evidence="6" key="1">
    <citation type="submission" date="2016-06" db="UniProtKB">
        <authorList>
            <consortium name="WormBaseParasite"/>
        </authorList>
    </citation>
    <scope>IDENTIFICATION</scope>
</reference>
<evidence type="ECO:0000256" key="3">
    <source>
        <dbReference type="ARBA" id="ARBA00038211"/>
    </source>
</evidence>
<dbReference type="Gene3D" id="3.90.1200.10">
    <property type="match status" value="1"/>
</dbReference>
<keyword evidence="1" id="KW-0594">Phospholipid biosynthesis</keyword>
<keyword evidence="1" id="KW-0444">Lipid biosynthesis</keyword>
<dbReference type="GO" id="GO:0004103">
    <property type="term" value="F:choline kinase activity"/>
    <property type="evidence" value="ECO:0007669"/>
    <property type="project" value="TreeGrafter"/>
</dbReference>
<protein>
    <submittedName>
        <fullName evidence="6">Choline/ethanolamine kinase</fullName>
    </submittedName>
</protein>